<evidence type="ECO:0000313" key="5">
    <source>
        <dbReference type="EMBL" id="SFP85467.1"/>
    </source>
</evidence>
<dbReference type="RefSeq" id="WP_092282024.1">
    <property type="nucleotide sequence ID" value="NZ_FOXR01000005.1"/>
</dbReference>
<dbReference type="InterPro" id="IPR036388">
    <property type="entry name" value="WH-like_DNA-bd_sf"/>
</dbReference>
<dbReference type="Gene3D" id="1.10.10.10">
    <property type="entry name" value="Winged helix-like DNA-binding domain superfamily/Winged helix DNA-binding domain"/>
    <property type="match status" value="1"/>
</dbReference>
<gene>
    <name evidence="5" type="ORF">SAMN05444406_10521</name>
</gene>
<dbReference type="GO" id="GO:0003677">
    <property type="term" value="F:DNA binding"/>
    <property type="evidence" value="ECO:0007669"/>
    <property type="project" value="UniProtKB-KW"/>
</dbReference>
<dbReference type="OrthoDB" id="1856632at2"/>
<evidence type="ECO:0000313" key="6">
    <source>
        <dbReference type="Proteomes" id="UP000198577"/>
    </source>
</evidence>
<evidence type="ECO:0000256" key="2">
    <source>
        <dbReference type="ARBA" id="ARBA00023125"/>
    </source>
</evidence>
<keyword evidence="1" id="KW-0805">Transcription regulation</keyword>
<accession>A0A1I5TS88</accession>
<dbReference type="Proteomes" id="UP000198577">
    <property type="component" value="Unassembled WGS sequence"/>
</dbReference>
<evidence type="ECO:0000256" key="3">
    <source>
        <dbReference type="ARBA" id="ARBA00023163"/>
    </source>
</evidence>
<dbReference type="EMBL" id="FOXR01000005">
    <property type="protein sequence ID" value="SFP85467.1"/>
    <property type="molecule type" value="Genomic_DNA"/>
</dbReference>
<feature type="domain" description="HTH marR-type" evidence="4">
    <location>
        <begin position="2"/>
        <end position="138"/>
    </location>
</feature>
<dbReference type="InterPro" id="IPR036390">
    <property type="entry name" value="WH_DNA-bd_sf"/>
</dbReference>
<dbReference type="Pfam" id="PF12802">
    <property type="entry name" value="MarR_2"/>
    <property type="match status" value="1"/>
</dbReference>
<dbReference type="GO" id="GO:0003700">
    <property type="term" value="F:DNA-binding transcription factor activity"/>
    <property type="evidence" value="ECO:0007669"/>
    <property type="project" value="InterPro"/>
</dbReference>
<keyword evidence="3" id="KW-0804">Transcription</keyword>
<reference evidence="5 6" key="1">
    <citation type="submission" date="2016-10" db="EMBL/GenBank/DDBJ databases">
        <authorList>
            <person name="de Groot N.N."/>
        </authorList>
    </citation>
    <scope>NUCLEOTIDE SEQUENCE [LARGE SCALE GENOMIC DNA]</scope>
    <source>
        <strain evidence="5 6">DSM 20678</strain>
    </source>
</reference>
<dbReference type="PROSITE" id="PS50995">
    <property type="entry name" value="HTH_MARR_2"/>
    <property type="match status" value="1"/>
</dbReference>
<dbReference type="PANTHER" id="PTHR42756">
    <property type="entry name" value="TRANSCRIPTIONAL REGULATOR, MARR"/>
    <property type="match status" value="1"/>
</dbReference>
<keyword evidence="2 5" id="KW-0238">DNA-binding</keyword>
<evidence type="ECO:0000259" key="4">
    <source>
        <dbReference type="PROSITE" id="PS50995"/>
    </source>
</evidence>
<dbReference type="InterPro" id="IPR023187">
    <property type="entry name" value="Tscrpt_reg_MarR-type_CS"/>
</dbReference>
<sequence length="152" mass="17416">MENQASKYLRELIRVLVRNLGILEKSNASCCGVTISQCHAIVEIGRSGEVSLNELAELLALDKSTMSRTINNLVEDGLVIRELDPEDRRYAKIKLTDKGIKIFKNIEESMDRYYKAIFNSVPEEKREQVLDSLKLLIEAVNKNKRCREDCQK</sequence>
<dbReference type="SUPFAM" id="SSF46785">
    <property type="entry name" value="Winged helix' DNA-binding domain"/>
    <property type="match status" value="1"/>
</dbReference>
<dbReference type="InterPro" id="IPR000835">
    <property type="entry name" value="HTH_MarR-typ"/>
</dbReference>
<dbReference type="STRING" id="937334.SAMN05444406_10521"/>
<evidence type="ECO:0000256" key="1">
    <source>
        <dbReference type="ARBA" id="ARBA00023015"/>
    </source>
</evidence>
<dbReference type="PANTHER" id="PTHR42756:SF1">
    <property type="entry name" value="TRANSCRIPTIONAL REPRESSOR OF EMRAB OPERON"/>
    <property type="match status" value="1"/>
</dbReference>
<dbReference type="AlphaFoldDB" id="A0A1I5TS88"/>
<organism evidence="5 6">
    <name type="scientific">Caldicoprobacter faecalis</name>
    <dbReference type="NCBI Taxonomy" id="937334"/>
    <lineage>
        <taxon>Bacteria</taxon>
        <taxon>Bacillati</taxon>
        <taxon>Bacillota</taxon>
        <taxon>Clostridia</taxon>
        <taxon>Caldicoprobacterales</taxon>
        <taxon>Caldicoprobacteraceae</taxon>
        <taxon>Caldicoprobacter</taxon>
    </lineage>
</organism>
<proteinExistence type="predicted"/>
<dbReference type="PROSITE" id="PS01117">
    <property type="entry name" value="HTH_MARR_1"/>
    <property type="match status" value="1"/>
</dbReference>
<protein>
    <submittedName>
        <fullName evidence="5">DNA-binding transcriptional regulator, MarR family</fullName>
    </submittedName>
</protein>
<keyword evidence="6" id="KW-1185">Reference proteome</keyword>
<name>A0A1I5TS88_9FIRM</name>
<dbReference type="PRINTS" id="PR00598">
    <property type="entry name" value="HTHMARR"/>
</dbReference>
<dbReference type="SMART" id="SM00347">
    <property type="entry name" value="HTH_MARR"/>
    <property type="match status" value="1"/>
</dbReference>